<evidence type="ECO:0000256" key="3">
    <source>
        <dbReference type="ARBA" id="ARBA00004486"/>
    </source>
</evidence>
<dbReference type="InterPro" id="IPR003124">
    <property type="entry name" value="WH2_dom"/>
</dbReference>
<feature type="region of interest" description="Disordered" evidence="15">
    <location>
        <begin position="444"/>
        <end position="478"/>
    </location>
</feature>
<evidence type="ECO:0000256" key="9">
    <source>
        <dbReference type="ARBA" id="ARBA00022473"/>
    </source>
</evidence>
<evidence type="ECO:0000313" key="18">
    <source>
        <dbReference type="Proteomes" id="UP000694523"/>
    </source>
</evidence>
<evidence type="ECO:0000256" key="14">
    <source>
        <dbReference type="SAM" id="Coils"/>
    </source>
</evidence>
<keyword evidence="12" id="KW-0206">Cytoskeleton</keyword>
<evidence type="ECO:0000256" key="4">
    <source>
        <dbReference type="ARBA" id="ARBA00004489"/>
    </source>
</evidence>
<feature type="compositionally biased region" description="Pro residues" evidence="15">
    <location>
        <begin position="281"/>
        <end position="299"/>
    </location>
</feature>
<comment type="similarity">
    <text evidence="7">Belongs to the shootin family.</text>
</comment>
<dbReference type="GO" id="GO:0048812">
    <property type="term" value="P:neuron projection morphogenesis"/>
    <property type="evidence" value="ECO:0007669"/>
    <property type="project" value="TreeGrafter"/>
</dbReference>
<keyword evidence="9" id="KW-0217">Developmental protein</keyword>
<feature type="domain" description="WH2" evidence="16">
    <location>
        <begin position="327"/>
        <end position="344"/>
    </location>
</feature>
<dbReference type="GO" id="GO:0044295">
    <property type="term" value="C:axonal growth cone"/>
    <property type="evidence" value="ECO:0007669"/>
    <property type="project" value="TreeGrafter"/>
</dbReference>
<feature type="region of interest" description="Disordered" evidence="15">
    <location>
        <begin position="338"/>
        <end position="368"/>
    </location>
</feature>
<evidence type="ECO:0000256" key="10">
    <source>
        <dbReference type="ARBA" id="ARBA00022490"/>
    </source>
</evidence>
<dbReference type="GO" id="GO:0030175">
    <property type="term" value="C:filopodium"/>
    <property type="evidence" value="ECO:0007669"/>
    <property type="project" value="UniProtKB-SubCell"/>
</dbReference>
<dbReference type="InterPro" id="IPR024849">
    <property type="entry name" value="Shootin-1"/>
</dbReference>
<protein>
    <recommendedName>
        <fullName evidence="8">Shootin-1</fullName>
    </recommendedName>
</protein>
<evidence type="ECO:0000256" key="2">
    <source>
        <dbReference type="ARBA" id="ARBA00004484"/>
    </source>
</evidence>
<dbReference type="Ensembl" id="ENSNMLT00000010977.1">
    <property type="protein sequence ID" value="ENSNMLP00000009716.1"/>
    <property type="gene ID" value="ENSNMLG00000006747.1"/>
</dbReference>
<evidence type="ECO:0000256" key="13">
    <source>
        <dbReference type="ARBA" id="ARBA00023273"/>
    </source>
</evidence>
<evidence type="ECO:0000256" key="15">
    <source>
        <dbReference type="SAM" id="MobiDB-lite"/>
    </source>
</evidence>
<reference evidence="17" key="2">
    <citation type="submission" date="2025-09" db="UniProtKB">
        <authorList>
            <consortium name="Ensembl"/>
        </authorList>
    </citation>
    <scope>IDENTIFICATION</scope>
</reference>
<dbReference type="GO" id="GO:0005737">
    <property type="term" value="C:cytoplasm"/>
    <property type="evidence" value="ECO:0007669"/>
    <property type="project" value="TreeGrafter"/>
</dbReference>
<evidence type="ECO:0000256" key="11">
    <source>
        <dbReference type="ARBA" id="ARBA00023054"/>
    </source>
</evidence>
<keyword evidence="13" id="KW-0966">Cell projection</keyword>
<dbReference type="PROSITE" id="PS51082">
    <property type="entry name" value="WH2"/>
    <property type="match status" value="1"/>
</dbReference>
<accession>A0A8C6SWX0</accession>
<evidence type="ECO:0000256" key="7">
    <source>
        <dbReference type="ARBA" id="ARBA00010041"/>
    </source>
</evidence>
<sequence>MSHLSPDLVCHINLLEPEEPLELQGLQEPLELQEPLDLQEPLELQGLQEPEEQSPECSCPSGTCQATLADLQGELELLRQDKAWSQSELQELRAELQELRAELQELRAELESTREQLLKEKHDNTLLISEKVQLNKLLSSYNRVSLFALEEFEELESNLDLEKNLRTEAESFAREMFVEQKKLKRQSQILMQSSVPDQALSQALEQVQTLTGDLERERLEHQLQVCLTLLQREGLLSRLQLMEEQKEEASKLWSKARDEAKDLRFTVEELQKKIQTLSNPVPGPPAPPPPPPPPPPPTAPSSLNRPLPESLFCLDARVSPVDVRQQAVDEMMQRIKRGVQLRPVNQSASRSRRQVRDKNQSASRAGRQVRIRTNQLEFSPCFLCGPRPQAFPCVFLFQLEKKPSNSAIQELRGIMVGLQIRARALPWKRITAFVCFLFSSGQLQPEQPQDQRPRPVRGAGLGAQPGFTEETGRAGESA</sequence>
<evidence type="ECO:0000256" key="6">
    <source>
        <dbReference type="ARBA" id="ARBA00004624"/>
    </source>
</evidence>
<keyword evidence="10" id="KW-0963">Cytoplasm</keyword>
<proteinExistence type="inferred from homology"/>
<dbReference type="Proteomes" id="UP000694523">
    <property type="component" value="Unplaced"/>
</dbReference>
<dbReference type="PANTHER" id="PTHR46606:SF3">
    <property type="entry name" value="SHOOTIN-1"/>
    <property type="match status" value="1"/>
</dbReference>
<reference evidence="17" key="1">
    <citation type="submission" date="2025-08" db="UniProtKB">
        <authorList>
            <consortium name="Ensembl"/>
        </authorList>
    </citation>
    <scope>IDENTIFICATION</scope>
</reference>
<keyword evidence="18" id="KW-1185">Reference proteome</keyword>
<evidence type="ECO:0000256" key="12">
    <source>
        <dbReference type="ARBA" id="ARBA00023212"/>
    </source>
</evidence>
<dbReference type="GO" id="GO:2001224">
    <property type="term" value="P:positive regulation of neuron migration"/>
    <property type="evidence" value="ECO:0007669"/>
    <property type="project" value="TreeGrafter"/>
</dbReference>
<dbReference type="GO" id="GO:0005856">
    <property type="term" value="C:cytoskeleton"/>
    <property type="evidence" value="ECO:0007669"/>
    <property type="project" value="UniProtKB-SubCell"/>
</dbReference>
<organism evidence="17 18">
    <name type="scientific">Neogobius melanostomus</name>
    <name type="common">round goby</name>
    <dbReference type="NCBI Taxonomy" id="47308"/>
    <lineage>
        <taxon>Eukaryota</taxon>
        <taxon>Metazoa</taxon>
        <taxon>Chordata</taxon>
        <taxon>Craniata</taxon>
        <taxon>Vertebrata</taxon>
        <taxon>Euteleostomi</taxon>
        <taxon>Actinopterygii</taxon>
        <taxon>Neopterygii</taxon>
        <taxon>Teleostei</taxon>
        <taxon>Neoteleostei</taxon>
        <taxon>Acanthomorphata</taxon>
        <taxon>Gobiaria</taxon>
        <taxon>Gobiiformes</taxon>
        <taxon>Gobioidei</taxon>
        <taxon>Gobiidae</taxon>
        <taxon>Benthophilinae</taxon>
        <taxon>Neogobiini</taxon>
        <taxon>Neogobius</taxon>
    </lineage>
</organism>
<name>A0A8C6SWX0_9GOBI</name>
<evidence type="ECO:0000259" key="16">
    <source>
        <dbReference type="PROSITE" id="PS51082"/>
    </source>
</evidence>
<dbReference type="GO" id="GO:0003779">
    <property type="term" value="F:actin binding"/>
    <property type="evidence" value="ECO:0007669"/>
    <property type="project" value="InterPro"/>
</dbReference>
<feature type="region of interest" description="Disordered" evidence="15">
    <location>
        <begin position="277"/>
        <end position="306"/>
    </location>
</feature>
<dbReference type="PANTHER" id="PTHR46606">
    <property type="entry name" value="SHOOTIN-1"/>
    <property type="match status" value="1"/>
</dbReference>
<comment type="subcellular location">
    <subcellularLocation>
        <location evidence="4">Cell projection</location>
        <location evidence="4">Axon</location>
    </subcellularLocation>
    <subcellularLocation>
        <location evidence="3">Cell projection</location>
        <location evidence="3">Filopodium</location>
    </subcellularLocation>
    <subcellularLocation>
        <location evidence="6">Cell projection</location>
        <location evidence="6">Growth cone</location>
    </subcellularLocation>
    <subcellularLocation>
        <location evidence="5">Cell projection</location>
        <location evidence="5">Lamellipodium</location>
    </subcellularLocation>
    <subcellularLocation>
        <location evidence="1">Cytoplasm</location>
        <location evidence="1">Cytoskeleton</location>
    </subcellularLocation>
    <subcellularLocation>
        <location evidence="2">Perikaryon</location>
    </subcellularLocation>
</comment>
<dbReference type="GO" id="GO:0043204">
    <property type="term" value="C:perikaryon"/>
    <property type="evidence" value="ECO:0007669"/>
    <property type="project" value="UniProtKB-SubCell"/>
</dbReference>
<evidence type="ECO:0000256" key="1">
    <source>
        <dbReference type="ARBA" id="ARBA00004245"/>
    </source>
</evidence>
<evidence type="ECO:0000256" key="5">
    <source>
        <dbReference type="ARBA" id="ARBA00004510"/>
    </source>
</evidence>
<keyword evidence="11 14" id="KW-0175">Coiled coil</keyword>
<feature type="coiled-coil region" evidence="14">
    <location>
        <begin position="75"/>
        <end position="123"/>
    </location>
</feature>
<evidence type="ECO:0000256" key="8">
    <source>
        <dbReference type="ARBA" id="ARBA00017666"/>
    </source>
</evidence>
<dbReference type="AlphaFoldDB" id="A0A8C6SWX0"/>
<feature type="coiled-coil region" evidence="14">
    <location>
        <begin position="200"/>
        <end position="259"/>
    </location>
</feature>
<dbReference type="GO" id="GO:0030027">
    <property type="term" value="C:lamellipodium"/>
    <property type="evidence" value="ECO:0007669"/>
    <property type="project" value="UniProtKB-SubCell"/>
</dbReference>
<evidence type="ECO:0000313" key="17">
    <source>
        <dbReference type="Ensembl" id="ENSNMLP00000009716.1"/>
    </source>
</evidence>